<evidence type="ECO:0000313" key="2">
    <source>
        <dbReference type="Proteomes" id="UP001530377"/>
    </source>
</evidence>
<organism evidence="1 2">
    <name type="scientific">Cyclostephanos tholiformis</name>
    <dbReference type="NCBI Taxonomy" id="382380"/>
    <lineage>
        <taxon>Eukaryota</taxon>
        <taxon>Sar</taxon>
        <taxon>Stramenopiles</taxon>
        <taxon>Ochrophyta</taxon>
        <taxon>Bacillariophyta</taxon>
        <taxon>Coscinodiscophyceae</taxon>
        <taxon>Thalassiosirophycidae</taxon>
        <taxon>Stephanodiscales</taxon>
        <taxon>Stephanodiscaceae</taxon>
        <taxon>Cyclostephanos</taxon>
    </lineage>
</organism>
<evidence type="ECO:0000313" key="1">
    <source>
        <dbReference type="EMBL" id="KAL3823580.1"/>
    </source>
</evidence>
<keyword evidence="2" id="KW-1185">Reference proteome</keyword>
<reference evidence="1 2" key="1">
    <citation type="submission" date="2024-10" db="EMBL/GenBank/DDBJ databases">
        <title>Updated reference genomes for cyclostephanoid diatoms.</title>
        <authorList>
            <person name="Roberts W.R."/>
            <person name="Alverson A.J."/>
        </authorList>
    </citation>
    <scope>NUCLEOTIDE SEQUENCE [LARGE SCALE GENOMIC DNA]</scope>
    <source>
        <strain evidence="1 2">AJA228-03</strain>
    </source>
</reference>
<dbReference type="AlphaFoldDB" id="A0ABD3SGB1"/>
<gene>
    <name evidence="1" type="ORF">ACHAXA_002921</name>
</gene>
<proteinExistence type="predicted"/>
<comment type="caution">
    <text evidence="1">The sequence shown here is derived from an EMBL/GenBank/DDBJ whole genome shotgun (WGS) entry which is preliminary data.</text>
</comment>
<feature type="non-terminal residue" evidence="1">
    <location>
        <position position="212"/>
    </location>
</feature>
<name>A0ABD3SGB1_9STRA</name>
<dbReference type="EMBL" id="JALLPB020000034">
    <property type="protein sequence ID" value="KAL3823580.1"/>
    <property type="molecule type" value="Genomic_DNA"/>
</dbReference>
<sequence>MIVPPPLHITFSCSEGNFAHSSRPGPRTLGAWALSNATEGFSCSLITKLRSILLMEANFNGANKTVFGIRMQENVWRHSMMLEKVFSEQNRMVDDGMLTKEMNFFLWTGFGDSMDFATSSLEIKTQGLSQGNGTGPAGWVVTSICIIMAHKEKGHVTHFLCPITKLRSHIKGVIYLIHLIHFCMDKSEDALDTFYGIHEAFINWTKLLLAFG</sequence>
<dbReference type="Proteomes" id="UP001530377">
    <property type="component" value="Unassembled WGS sequence"/>
</dbReference>
<accession>A0ABD3SGB1</accession>
<protein>
    <submittedName>
        <fullName evidence="1">Uncharacterized protein</fullName>
    </submittedName>
</protein>